<evidence type="ECO:0000256" key="3">
    <source>
        <dbReference type="ARBA" id="ARBA00022730"/>
    </source>
</evidence>
<dbReference type="InterPro" id="IPR001063">
    <property type="entry name" value="Ribosomal_uL22"/>
</dbReference>
<sequence>MGTEKESEVKEAQASSRRVNMSSTKVRRVINQIRNCSYEQALVLLEFMPRRACHPILQLILSAAANANNNYGLTKSNSFISEARVDNGTSLKRFRPRAQGRGYPIRKPTCHVITKMKSKR</sequence>
<name>A0A385GPD3_9MONI</name>
<evidence type="ECO:0000256" key="2">
    <source>
        <dbReference type="ARBA" id="ARBA00022640"/>
    </source>
</evidence>
<proteinExistence type="inferred from homology"/>
<keyword evidence="4 8" id="KW-0694">RNA-binding</keyword>
<comment type="function">
    <text evidence="8 10">This protein binds specifically to 23S rRNA.</text>
</comment>
<evidence type="ECO:0000256" key="6">
    <source>
        <dbReference type="ARBA" id="ARBA00023274"/>
    </source>
</evidence>
<evidence type="ECO:0000256" key="7">
    <source>
        <dbReference type="ARBA" id="ARBA00035285"/>
    </source>
</evidence>
<dbReference type="Pfam" id="PF00237">
    <property type="entry name" value="Ribosomal_L22"/>
    <property type="match status" value="1"/>
</dbReference>
<keyword evidence="12" id="KW-0150">Chloroplast</keyword>
<comment type="subcellular location">
    <subcellularLocation>
        <location evidence="8 10">Plastid</location>
        <location evidence="8 10">Chloroplast</location>
    </subcellularLocation>
</comment>
<dbReference type="EMBL" id="MH269300">
    <property type="protein sequence ID" value="AXX76488.1"/>
    <property type="molecule type" value="Genomic_DNA"/>
</dbReference>
<organism evidence="12">
    <name type="scientific">Dipteris conjugata</name>
    <dbReference type="NCBI Taxonomy" id="32108"/>
    <lineage>
        <taxon>Eukaryota</taxon>
        <taxon>Viridiplantae</taxon>
        <taxon>Streptophyta</taxon>
        <taxon>Embryophyta</taxon>
        <taxon>Tracheophyta</taxon>
        <taxon>Polypodiopsida</taxon>
        <taxon>Polypodiidae</taxon>
        <taxon>Gleicheniales</taxon>
        <taxon>Dipteridaceae</taxon>
        <taxon>Dipteris</taxon>
    </lineage>
</organism>
<keyword evidence="5 8" id="KW-0689">Ribosomal protein</keyword>
<dbReference type="GO" id="GO:0015934">
    <property type="term" value="C:large ribosomal subunit"/>
    <property type="evidence" value="ECO:0007669"/>
    <property type="project" value="InterPro"/>
</dbReference>
<keyword evidence="3 8" id="KW-0699">rRNA-binding</keyword>
<dbReference type="GO" id="GO:0019843">
    <property type="term" value="F:rRNA binding"/>
    <property type="evidence" value="ECO:0007669"/>
    <property type="project" value="UniProtKB-UniRule"/>
</dbReference>
<evidence type="ECO:0000256" key="4">
    <source>
        <dbReference type="ARBA" id="ARBA00022884"/>
    </source>
</evidence>
<dbReference type="AlphaFoldDB" id="A0A385GPD3"/>
<comment type="similarity">
    <text evidence="1 8 9">Belongs to the universal ribosomal protein uL22 family.</text>
</comment>
<evidence type="ECO:0000256" key="10">
    <source>
        <dbReference type="RuleBase" id="RU004009"/>
    </source>
</evidence>
<dbReference type="Gene3D" id="3.90.470.10">
    <property type="entry name" value="Ribosomal protein L22/L17"/>
    <property type="match status" value="1"/>
</dbReference>
<reference evidence="12" key="1">
    <citation type="journal article" date="2018" name="Am. J. Bot.">
        <title>Order-level fern plastome phylogenomics: new insights from Hymenophyllales.</title>
        <authorList>
            <person name="Kuo L.Y."/>
            <person name="Qi X."/>
            <person name="Ma H."/>
            <person name="Li F.W."/>
        </authorList>
    </citation>
    <scope>NUCLEOTIDE SEQUENCE</scope>
</reference>
<dbReference type="PANTHER" id="PTHR13501">
    <property type="entry name" value="CHLOROPLAST 50S RIBOSOMAL PROTEIN L22-RELATED"/>
    <property type="match status" value="1"/>
</dbReference>
<comment type="subunit">
    <text evidence="8">Part of the 50S ribosomal subunit.</text>
</comment>
<accession>A0A385GPD3</accession>
<dbReference type="InterPro" id="IPR047867">
    <property type="entry name" value="Ribosomal_uL22_bac/org-type"/>
</dbReference>
<dbReference type="InterPro" id="IPR036394">
    <property type="entry name" value="Ribosomal_uL22_sf"/>
</dbReference>
<feature type="compositionally biased region" description="Basic and acidic residues" evidence="11">
    <location>
        <begin position="1"/>
        <end position="11"/>
    </location>
</feature>
<dbReference type="GO" id="GO:0006412">
    <property type="term" value="P:translation"/>
    <property type="evidence" value="ECO:0007669"/>
    <property type="project" value="UniProtKB-UniRule"/>
</dbReference>
<dbReference type="SUPFAM" id="SSF54843">
    <property type="entry name" value="Ribosomal protein L22"/>
    <property type="match status" value="1"/>
</dbReference>
<keyword evidence="6 8" id="KW-0687">Ribonucleoprotein</keyword>
<protein>
    <recommendedName>
        <fullName evidence="7 8">Large ribosomal subunit protein uL22c</fullName>
    </recommendedName>
</protein>
<evidence type="ECO:0000256" key="11">
    <source>
        <dbReference type="SAM" id="MobiDB-lite"/>
    </source>
</evidence>
<comment type="function">
    <text evidence="8 10">The globular domain of the protein is located near the polypeptide exit tunnel on the outside of the subunit, while an extended beta-hairpin is found that lines the wall of the exit tunnel in the center of the 70S ribosome.</text>
</comment>
<feature type="region of interest" description="Disordered" evidence="11">
    <location>
        <begin position="1"/>
        <end position="21"/>
    </location>
</feature>
<dbReference type="InterPro" id="IPR005727">
    <property type="entry name" value="Ribosomal_uL22_bac/chlpt-type"/>
</dbReference>
<geneLocation type="chloroplast" evidence="12"/>
<dbReference type="GO" id="GO:0009507">
    <property type="term" value="C:chloroplast"/>
    <property type="evidence" value="ECO:0007669"/>
    <property type="project" value="UniProtKB-SubCell"/>
</dbReference>
<evidence type="ECO:0000256" key="9">
    <source>
        <dbReference type="RuleBase" id="RU004005"/>
    </source>
</evidence>
<evidence type="ECO:0000256" key="8">
    <source>
        <dbReference type="HAMAP-Rule" id="MF_01331"/>
    </source>
</evidence>
<dbReference type="GO" id="GO:0003735">
    <property type="term" value="F:structural constituent of ribosome"/>
    <property type="evidence" value="ECO:0007669"/>
    <property type="project" value="InterPro"/>
</dbReference>
<dbReference type="PANTHER" id="PTHR13501:SF10">
    <property type="entry name" value="LARGE RIBOSOMAL SUBUNIT PROTEIN UL22M"/>
    <property type="match status" value="1"/>
</dbReference>
<evidence type="ECO:0000256" key="1">
    <source>
        <dbReference type="ARBA" id="ARBA00009451"/>
    </source>
</evidence>
<keyword evidence="2 12" id="KW-0934">Plastid</keyword>
<dbReference type="HAMAP" id="MF_01331_B">
    <property type="entry name" value="Ribosomal_uL22_B"/>
    <property type="match status" value="1"/>
</dbReference>
<gene>
    <name evidence="8 12" type="primary">rpl22</name>
</gene>
<dbReference type="NCBIfam" id="TIGR01044">
    <property type="entry name" value="rplV_bact"/>
    <property type="match status" value="1"/>
</dbReference>
<dbReference type="CDD" id="cd00336">
    <property type="entry name" value="Ribosomal_L22"/>
    <property type="match status" value="1"/>
</dbReference>
<evidence type="ECO:0000256" key="5">
    <source>
        <dbReference type="ARBA" id="ARBA00022980"/>
    </source>
</evidence>
<evidence type="ECO:0000313" key="12">
    <source>
        <dbReference type="EMBL" id="AXX76488.1"/>
    </source>
</evidence>